<dbReference type="EMBL" id="CAGKOT010000019">
    <property type="protein sequence ID" value="CAB5364304.1"/>
    <property type="molecule type" value="Genomic_DNA"/>
</dbReference>
<sequence>MVLKYIYTGELELKKYPGEIILGLLVASDELLLGELFEHVQDYLIEEIDVWDSLIKWGIEQTPGLGSMNSNRIKWSNINYEALKKTLDSFIPLIRNRRILF</sequence>
<proteinExistence type="predicted"/>
<gene>
    <name evidence="1" type="ORF">CHRIB12_LOCUS9934</name>
</gene>
<reference evidence="1" key="1">
    <citation type="submission" date="2020-05" db="EMBL/GenBank/DDBJ databases">
        <authorList>
            <person name="Rincon C."/>
            <person name="Sanders R I."/>
            <person name="Robbins C."/>
            <person name="Chaturvedi A."/>
        </authorList>
    </citation>
    <scope>NUCLEOTIDE SEQUENCE</scope>
    <source>
        <strain evidence="1">CHB12</strain>
    </source>
</reference>
<evidence type="ECO:0000313" key="1">
    <source>
        <dbReference type="EMBL" id="CAB5364304.1"/>
    </source>
</evidence>
<evidence type="ECO:0008006" key="3">
    <source>
        <dbReference type="Google" id="ProtNLM"/>
    </source>
</evidence>
<protein>
    <recommendedName>
        <fullName evidence="3">BTB domain-containing protein</fullName>
    </recommendedName>
</protein>
<organism evidence="1 2">
    <name type="scientific">Rhizophagus irregularis</name>
    <dbReference type="NCBI Taxonomy" id="588596"/>
    <lineage>
        <taxon>Eukaryota</taxon>
        <taxon>Fungi</taxon>
        <taxon>Fungi incertae sedis</taxon>
        <taxon>Mucoromycota</taxon>
        <taxon>Glomeromycotina</taxon>
        <taxon>Glomeromycetes</taxon>
        <taxon>Glomerales</taxon>
        <taxon>Glomeraceae</taxon>
        <taxon>Rhizophagus</taxon>
    </lineage>
</organism>
<dbReference type="Proteomes" id="UP000684084">
    <property type="component" value="Unassembled WGS sequence"/>
</dbReference>
<name>A0A916E730_9GLOM</name>
<accession>A0A916E730</accession>
<dbReference type="OrthoDB" id="2448129at2759"/>
<evidence type="ECO:0000313" key="2">
    <source>
        <dbReference type="Proteomes" id="UP000684084"/>
    </source>
</evidence>
<comment type="caution">
    <text evidence="1">The sequence shown here is derived from an EMBL/GenBank/DDBJ whole genome shotgun (WGS) entry which is preliminary data.</text>
</comment>
<dbReference type="AlphaFoldDB" id="A0A916E730"/>